<dbReference type="GO" id="GO:0004077">
    <property type="term" value="F:biotin--[biotin carboxyl-carrier protein] ligase activity"/>
    <property type="evidence" value="ECO:0007669"/>
    <property type="project" value="UniProtKB-EC"/>
</dbReference>
<keyword evidence="4" id="KW-1185">Reference proteome</keyword>
<reference evidence="3" key="1">
    <citation type="submission" date="2022-09" db="EMBL/GenBank/DDBJ databases">
        <title>Maribacter litopenaei sp. nov., isolated from the intestinal tract of the Pacific White Shrimp, Litopenaeus vannamei.</title>
        <authorList>
            <person name="Kim S.Y."/>
            <person name="Hwang C.Y."/>
        </authorList>
    </citation>
    <scope>NUCLEOTIDE SEQUENCE</scope>
    <source>
        <strain evidence="3">HL-LV01</strain>
    </source>
</reference>
<proteinExistence type="predicted"/>
<accession>A0ABY5Y804</accession>
<organism evidence="3 4">
    <name type="scientific">Maribacter litopenaei</name>
    <dbReference type="NCBI Taxonomy" id="2976127"/>
    <lineage>
        <taxon>Bacteria</taxon>
        <taxon>Pseudomonadati</taxon>
        <taxon>Bacteroidota</taxon>
        <taxon>Flavobacteriia</taxon>
        <taxon>Flavobacteriales</taxon>
        <taxon>Flavobacteriaceae</taxon>
        <taxon>Maribacter</taxon>
    </lineage>
</organism>
<dbReference type="Gene3D" id="3.30.930.10">
    <property type="entry name" value="Bira Bifunctional Protein, Domain 2"/>
    <property type="match status" value="1"/>
</dbReference>
<dbReference type="EC" id="6.3.4.15" evidence="3"/>
<protein>
    <submittedName>
        <fullName evidence="3">Biotin--[acetyl-CoA-carboxylase] ligase</fullName>
        <ecNumber evidence="3">6.3.4.15</ecNumber>
    </submittedName>
</protein>
<dbReference type="InterPro" id="IPR004143">
    <property type="entry name" value="BPL_LPL_catalytic"/>
</dbReference>
<evidence type="ECO:0000256" key="1">
    <source>
        <dbReference type="ARBA" id="ARBA00022598"/>
    </source>
</evidence>
<dbReference type="SUPFAM" id="SSF55681">
    <property type="entry name" value="Class II aaRS and biotin synthetases"/>
    <property type="match status" value="1"/>
</dbReference>
<evidence type="ECO:0000259" key="2">
    <source>
        <dbReference type="PROSITE" id="PS51733"/>
    </source>
</evidence>
<dbReference type="Proteomes" id="UP001059209">
    <property type="component" value="Chromosome"/>
</dbReference>
<dbReference type="PANTHER" id="PTHR12835">
    <property type="entry name" value="BIOTIN PROTEIN LIGASE"/>
    <property type="match status" value="1"/>
</dbReference>
<sequence length="171" mass="18682">MLNMAVSLAVFKTLRALEVSRLTVKWPNDIMSGSSKICGILIENSVVGASLKSVIIGIGLNVNQTVFPGNPKAASLKNKTGITYDLEDLLNKLLESIKSGLVLVESGDAEVIHQEYQSNLFRIGVASTFLSKEGIRFNGIIKGVENEGKLRVQLEDDTLKVFDIKELTLLY</sequence>
<keyword evidence="1 3" id="KW-0436">Ligase</keyword>
<dbReference type="InterPro" id="IPR004408">
    <property type="entry name" value="Biotin_CoA_COase_ligase"/>
</dbReference>
<feature type="domain" description="BPL/LPL catalytic" evidence="2">
    <location>
        <begin position="1"/>
        <end position="105"/>
    </location>
</feature>
<dbReference type="PANTHER" id="PTHR12835:SF5">
    <property type="entry name" value="BIOTIN--PROTEIN LIGASE"/>
    <property type="match status" value="1"/>
</dbReference>
<dbReference type="RefSeq" id="WP_260571751.1">
    <property type="nucleotide sequence ID" value="NZ_CP104205.1"/>
</dbReference>
<gene>
    <name evidence="3" type="ORF">NYZ99_13845</name>
</gene>
<dbReference type="InterPro" id="IPR045864">
    <property type="entry name" value="aa-tRNA-synth_II/BPL/LPL"/>
</dbReference>
<dbReference type="EMBL" id="CP104205">
    <property type="protein sequence ID" value="UWX54106.1"/>
    <property type="molecule type" value="Genomic_DNA"/>
</dbReference>
<dbReference type="PROSITE" id="PS51733">
    <property type="entry name" value="BPL_LPL_CATALYTIC"/>
    <property type="match status" value="1"/>
</dbReference>
<name>A0ABY5Y804_9FLAO</name>
<dbReference type="NCBIfam" id="TIGR00121">
    <property type="entry name" value="birA_ligase"/>
    <property type="match status" value="1"/>
</dbReference>
<dbReference type="Pfam" id="PF03099">
    <property type="entry name" value="BPL_LplA_LipB"/>
    <property type="match status" value="1"/>
</dbReference>
<evidence type="ECO:0000313" key="4">
    <source>
        <dbReference type="Proteomes" id="UP001059209"/>
    </source>
</evidence>
<evidence type="ECO:0000313" key="3">
    <source>
        <dbReference type="EMBL" id="UWX54106.1"/>
    </source>
</evidence>